<comment type="caution">
    <text evidence="3">The sequence shown here is derived from an EMBL/GenBank/DDBJ whole genome shotgun (WGS) entry which is preliminary data.</text>
</comment>
<reference evidence="3 4" key="1">
    <citation type="submission" date="2020-08" db="EMBL/GenBank/DDBJ databases">
        <title>Genome public.</title>
        <authorList>
            <person name="Liu C."/>
            <person name="Sun Q."/>
        </authorList>
    </citation>
    <scope>NUCLEOTIDE SEQUENCE [LARGE SCALE GENOMIC DNA]</scope>
    <source>
        <strain evidence="3 4">NSJ-7</strain>
    </source>
</reference>
<protein>
    <submittedName>
        <fullName evidence="3">Class B sortase</fullName>
        <ecNumber evidence="3">3.4.22.71</ecNumber>
    </submittedName>
</protein>
<dbReference type="CDD" id="cd05826">
    <property type="entry name" value="Sortase_B"/>
    <property type="match status" value="1"/>
</dbReference>
<feature type="chain" id="PRO_5045636941" evidence="2">
    <location>
        <begin position="26"/>
        <end position="251"/>
    </location>
</feature>
<organism evidence="3 4">
    <name type="scientific">Anaerostipes hominis</name>
    <name type="common">ex Liu et al. 2021</name>
    <dbReference type="NCBI Taxonomy" id="2763018"/>
    <lineage>
        <taxon>Bacteria</taxon>
        <taxon>Bacillati</taxon>
        <taxon>Bacillota</taxon>
        <taxon>Clostridia</taxon>
        <taxon>Lachnospirales</taxon>
        <taxon>Lachnospiraceae</taxon>
        <taxon>Anaerostipes</taxon>
    </lineage>
</organism>
<dbReference type="GO" id="GO:0016787">
    <property type="term" value="F:hydrolase activity"/>
    <property type="evidence" value="ECO:0007669"/>
    <property type="project" value="UniProtKB-KW"/>
</dbReference>
<keyword evidence="2" id="KW-0732">Signal</keyword>
<evidence type="ECO:0000313" key="4">
    <source>
        <dbReference type="Proteomes" id="UP000635828"/>
    </source>
</evidence>
<feature type="signal peptide" evidence="2">
    <location>
        <begin position="1"/>
        <end position="25"/>
    </location>
</feature>
<dbReference type="Proteomes" id="UP000635828">
    <property type="component" value="Unassembled WGS sequence"/>
</dbReference>
<name>A0ABR7FPQ8_9FIRM</name>
<dbReference type="EC" id="3.4.22.71" evidence="3"/>
<sequence length="251" mass="29361">MKKNMIKVFMFLCMIAVCISGYCLYQRCASDKEAKEEYDSIREAVKYSKKKGKQINWKKLKKMNSDVVGWIYIPNTEIDYPIVQGGDNEEYLHKTFQGNYNASGAIFLDYKCKKNFTSGNNVLYGHHMRNGSMFAGLTKFRNQSYVKKHPYAYIYTPNRTIRLKLLSAYAKSGYHANIPIEFNDKKEKDAFLDQILSLSNVYVPIKKWNLTQDENKNDMTRHQPSDIFTLITCSYEQRNNRTFVHAIIDPR</sequence>
<evidence type="ECO:0000256" key="1">
    <source>
        <dbReference type="ARBA" id="ARBA00022801"/>
    </source>
</evidence>
<dbReference type="InterPro" id="IPR005754">
    <property type="entry name" value="Sortase"/>
</dbReference>
<dbReference type="SUPFAM" id="SSF63817">
    <property type="entry name" value="Sortase"/>
    <property type="match status" value="1"/>
</dbReference>
<keyword evidence="4" id="KW-1185">Reference proteome</keyword>
<dbReference type="InterPro" id="IPR023365">
    <property type="entry name" value="Sortase_dom-sf"/>
</dbReference>
<evidence type="ECO:0000256" key="2">
    <source>
        <dbReference type="SAM" id="SignalP"/>
    </source>
</evidence>
<keyword evidence="1 3" id="KW-0378">Hydrolase</keyword>
<dbReference type="Gene3D" id="2.40.260.10">
    <property type="entry name" value="Sortase"/>
    <property type="match status" value="1"/>
</dbReference>
<dbReference type="EMBL" id="JACOOS010000005">
    <property type="protein sequence ID" value="MBC5677180.1"/>
    <property type="molecule type" value="Genomic_DNA"/>
</dbReference>
<accession>A0ABR7FPQ8</accession>
<dbReference type="RefSeq" id="WP_024727353.1">
    <property type="nucleotide sequence ID" value="NZ_JACOOS010000005.1"/>
</dbReference>
<dbReference type="NCBIfam" id="TIGR03064">
    <property type="entry name" value="sortase_srtB"/>
    <property type="match status" value="1"/>
</dbReference>
<dbReference type="Pfam" id="PF04203">
    <property type="entry name" value="Sortase"/>
    <property type="match status" value="1"/>
</dbReference>
<evidence type="ECO:0000313" key="3">
    <source>
        <dbReference type="EMBL" id="MBC5677180.1"/>
    </source>
</evidence>
<proteinExistence type="predicted"/>
<gene>
    <name evidence="3" type="primary">srtB</name>
    <name evidence="3" type="ORF">H8S22_06040</name>
</gene>
<dbReference type="InterPro" id="IPR009835">
    <property type="entry name" value="SrtB"/>
</dbReference>